<dbReference type="EMBL" id="JAUPFM010000007">
    <property type="protein sequence ID" value="KAK2846561.1"/>
    <property type="molecule type" value="Genomic_DNA"/>
</dbReference>
<keyword evidence="3" id="KW-1185">Reference proteome</keyword>
<evidence type="ECO:0000256" key="1">
    <source>
        <dbReference type="SAM" id="MobiDB-lite"/>
    </source>
</evidence>
<dbReference type="AlphaFoldDB" id="A0AA88MZ25"/>
<feature type="compositionally biased region" description="Basic residues" evidence="1">
    <location>
        <begin position="54"/>
        <end position="67"/>
    </location>
</feature>
<sequence length="408" mass="45293">MGAEERGQGEERRQGGREGGTAPFLFECRHSEAPTGSEQQPGPVSKPAPQSTTKKQKNKRRRRRKAGVQKEKEKTLRVTLLRKRRSEGRSGGSCVAARHEQLSVSSAFTSTGLCRMEATVTLAHLGGEDEDPESRRISQSRLAPSLTSGGFLLSSPPSSSVLYLFCQEVLWSEPSPASQPPASPPVLPLKGFCHRPQARIPEGFLRQRQPSAWSPALPAMRFCHLSRHLPPVLPLEGFCHRPPARSPEGFFRRRWTPALFPTSSSKRFCHLSQCRSPARHPEGFFCRRRPPVRSSEGFCHQLSARPLEGFFLHCRSPAQSPEGFSHCRRLPDQPPEARRRRCGAALRPQESGVHRTQETACPGLGHWDLDLHPDKRRPVQSVSVPFCESSNPDTPLTGVTGCSHAEDV</sequence>
<name>A0AA88MZ25_CHASR</name>
<feature type="compositionally biased region" description="Basic and acidic residues" evidence="1">
    <location>
        <begin position="1"/>
        <end position="16"/>
    </location>
</feature>
<evidence type="ECO:0000313" key="2">
    <source>
        <dbReference type="EMBL" id="KAK2846561.1"/>
    </source>
</evidence>
<feature type="compositionally biased region" description="Polar residues" evidence="1">
    <location>
        <begin position="34"/>
        <end position="53"/>
    </location>
</feature>
<protein>
    <submittedName>
        <fullName evidence="2">Uncharacterized protein</fullName>
    </submittedName>
</protein>
<gene>
    <name evidence="2" type="ORF">Q5P01_009560</name>
</gene>
<accession>A0AA88MZ25</accession>
<feature type="region of interest" description="Disordered" evidence="1">
    <location>
        <begin position="1"/>
        <end position="93"/>
    </location>
</feature>
<proteinExistence type="predicted"/>
<reference evidence="2" key="1">
    <citation type="submission" date="2023-07" db="EMBL/GenBank/DDBJ databases">
        <title>Chromosome-level Genome Assembly of Striped Snakehead (Channa striata).</title>
        <authorList>
            <person name="Liu H."/>
        </authorList>
    </citation>
    <scope>NUCLEOTIDE SEQUENCE</scope>
    <source>
        <strain evidence="2">Gz</strain>
        <tissue evidence="2">Muscle</tissue>
    </source>
</reference>
<comment type="caution">
    <text evidence="2">The sequence shown here is derived from an EMBL/GenBank/DDBJ whole genome shotgun (WGS) entry which is preliminary data.</text>
</comment>
<dbReference type="Proteomes" id="UP001187415">
    <property type="component" value="Unassembled WGS sequence"/>
</dbReference>
<evidence type="ECO:0000313" key="3">
    <source>
        <dbReference type="Proteomes" id="UP001187415"/>
    </source>
</evidence>
<organism evidence="2 3">
    <name type="scientific">Channa striata</name>
    <name type="common">Snakehead murrel</name>
    <name type="synonym">Ophicephalus striatus</name>
    <dbReference type="NCBI Taxonomy" id="64152"/>
    <lineage>
        <taxon>Eukaryota</taxon>
        <taxon>Metazoa</taxon>
        <taxon>Chordata</taxon>
        <taxon>Craniata</taxon>
        <taxon>Vertebrata</taxon>
        <taxon>Euteleostomi</taxon>
        <taxon>Actinopterygii</taxon>
        <taxon>Neopterygii</taxon>
        <taxon>Teleostei</taxon>
        <taxon>Neoteleostei</taxon>
        <taxon>Acanthomorphata</taxon>
        <taxon>Anabantaria</taxon>
        <taxon>Anabantiformes</taxon>
        <taxon>Channoidei</taxon>
        <taxon>Channidae</taxon>
        <taxon>Channa</taxon>
    </lineage>
</organism>